<comment type="caution">
    <text evidence="1">The sequence shown here is derived from an EMBL/GenBank/DDBJ whole genome shotgun (WGS) entry which is preliminary data.</text>
</comment>
<organism evidence="1 2">
    <name type="scientific">Pseudomonas laurylsulfatiphila</name>
    <dbReference type="NCBI Taxonomy" id="2011015"/>
    <lineage>
        <taxon>Bacteria</taxon>
        <taxon>Pseudomonadati</taxon>
        <taxon>Pseudomonadota</taxon>
        <taxon>Gammaproteobacteria</taxon>
        <taxon>Pseudomonadales</taxon>
        <taxon>Pseudomonadaceae</taxon>
        <taxon>Pseudomonas</taxon>
    </lineage>
</organism>
<accession>A0A2S6FKI2</accession>
<sequence>MSLVALEDFLFSGIATGLISVDHGQALGWQGTWPMICRFSSSQNGDRWAALSHLGHLRCLRLQTIE</sequence>
<keyword evidence="2" id="KW-1185">Reference proteome</keyword>
<name>A0A2S6FKI2_9PSED</name>
<evidence type="ECO:0000313" key="2">
    <source>
        <dbReference type="Proteomes" id="UP000238541"/>
    </source>
</evidence>
<gene>
    <name evidence="1" type="ORF">CD175_16975</name>
</gene>
<proteinExistence type="predicted"/>
<evidence type="ECO:0000313" key="1">
    <source>
        <dbReference type="EMBL" id="PPK37943.1"/>
    </source>
</evidence>
<dbReference type="Proteomes" id="UP000238541">
    <property type="component" value="Unassembled WGS sequence"/>
</dbReference>
<reference evidence="2" key="1">
    <citation type="submission" date="2017-06" db="EMBL/GenBank/DDBJ databases">
        <authorList>
            <person name="Furmanczyk E.M."/>
        </authorList>
    </citation>
    <scope>NUCLEOTIDE SEQUENCE [LARGE SCALE GENOMIC DNA]</scope>
    <source>
        <strain evidence="2">AP3_16</strain>
    </source>
</reference>
<protein>
    <submittedName>
        <fullName evidence="1">Uncharacterized protein</fullName>
    </submittedName>
</protein>
<dbReference type="EMBL" id="NIRS01000004">
    <property type="protein sequence ID" value="PPK37943.1"/>
    <property type="molecule type" value="Genomic_DNA"/>
</dbReference>
<dbReference type="AlphaFoldDB" id="A0A2S6FKI2"/>